<keyword evidence="9" id="KW-0472">Membrane</keyword>
<dbReference type="Pfam" id="PF13796">
    <property type="entry name" value="Sensor"/>
    <property type="match status" value="1"/>
</dbReference>
<comment type="caution">
    <text evidence="11">The sequence shown here is derived from an EMBL/GenBank/DDBJ whole genome shotgun (WGS) entry which is preliminary data.</text>
</comment>
<feature type="domain" description="Histidine kinase/HSP90-like ATPase" evidence="10">
    <location>
        <begin position="317"/>
        <end position="407"/>
    </location>
</feature>
<feature type="transmembrane region" description="Helical" evidence="9">
    <location>
        <begin position="424"/>
        <end position="446"/>
    </location>
</feature>
<keyword evidence="3" id="KW-0597">Phosphoprotein</keyword>
<dbReference type="PANTHER" id="PTHR24421:SF10">
    <property type="entry name" value="NITRATE_NITRITE SENSOR PROTEIN NARQ"/>
    <property type="match status" value="1"/>
</dbReference>
<dbReference type="AlphaFoldDB" id="A0A919R6I0"/>
<dbReference type="GO" id="GO:0005524">
    <property type="term" value="F:ATP binding"/>
    <property type="evidence" value="ECO:0007669"/>
    <property type="project" value="UniProtKB-KW"/>
</dbReference>
<dbReference type="Gene3D" id="3.30.565.10">
    <property type="entry name" value="Histidine kinase-like ATPase, C-terminal domain"/>
    <property type="match status" value="1"/>
</dbReference>
<keyword evidence="4" id="KW-0808">Transferase</keyword>
<keyword evidence="7" id="KW-0067">ATP-binding</keyword>
<keyword evidence="8" id="KW-0902">Two-component regulatory system</keyword>
<dbReference type="InterPro" id="IPR011712">
    <property type="entry name" value="Sig_transdc_His_kin_sub3_dim/P"/>
</dbReference>
<dbReference type="EC" id="2.7.13.3" evidence="2"/>
<protein>
    <recommendedName>
        <fullName evidence="2">histidine kinase</fullName>
        <ecNumber evidence="2">2.7.13.3</ecNumber>
    </recommendedName>
</protein>
<dbReference type="GO" id="GO:0046983">
    <property type="term" value="F:protein dimerization activity"/>
    <property type="evidence" value="ECO:0007669"/>
    <property type="project" value="InterPro"/>
</dbReference>
<evidence type="ECO:0000256" key="1">
    <source>
        <dbReference type="ARBA" id="ARBA00000085"/>
    </source>
</evidence>
<evidence type="ECO:0000256" key="8">
    <source>
        <dbReference type="ARBA" id="ARBA00023012"/>
    </source>
</evidence>
<dbReference type="GO" id="GO:0016020">
    <property type="term" value="C:membrane"/>
    <property type="evidence" value="ECO:0007669"/>
    <property type="project" value="InterPro"/>
</dbReference>
<evidence type="ECO:0000256" key="7">
    <source>
        <dbReference type="ARBA" id="ARBA00022840"/>
    </source>
</evidence>
<dbReference type="InterPro" id="IPR036890">
    <property type="entry name" value="HATPase_C_sf"/>
</dbReference>
<dbReference type="Pfam" id="PF02518">
    <property type="entry name" value="HATPase_c"/>
    <property type="match status" value="1"/>
</dbReference>
<evidence type="ECO:0000256" key="5">
    <source>
        <dbReference type="ARBA" id="ARBA00022741"/>
    </source>
</evidence>
<accession>A0A919R6I0</accession>
<evidence type="ECO:0000313" key="11">
    <source>
        <dbReference type="EMBL" id="GII80404.1"/>
    </source>
</evidence>
<dbReference type="Proteomes" id="UP000655287">
    <property type="component" value="Unassembled WGS sequence"/>
</dbReference>
<organism evidence="11 12">
    <name type="scientific">Sphaerisporangium rufum</name>
    <dbReference type="NCBI Taxonomy" id="1381558"/>
    <lineage>
        <taxon>Bacteria</taxon>
        <taxon>Bacillati</taxon>
        <taxon>Actinomycetota</taxon>
        <taxon>Actinomycetes</taxon>
        <taxon>Streptosporangiales</taxon>
        <taxon>Streptosporangiaceae</taxon>
        <taxon>Sphaerisporangium</taxon>
    </lineage>
</organism>
<reference evidence="11" key="1">
    <citation type="submission" date="2021-01" db="EMBL/GenBank/DDBJ databases">
        <title>Whole genome shotgun sequence of Sphaerisporangium rufum NBRC 109079.</title>
        <authorList>
            <person name="Komaki H."/>
            <person name="Tamura T."/>
        </authorList>
    </citation>
    <scope>NUCLEOTIDE SEQUENCE</scope>
    <source>
        <strain evidence="11">NBRC 109079</strain>
    </source>
</reference>
<dbReference type="PANTHER" id="PTHR24421">
    <property type="entry name" value="NITRATE/NITRITE SENSOR PROTEIN NARX-RELATED"/>
    <property type="match status" value="1"/>
</dbReference>
<dbReference type="RefSeq" id="WP_203991099.1">
    <property type="nucleotide sequence ID" value="NZ_BOOU01000073.1"/>
</dbReference>
<feature type="transmembrane region" description="Helical" evidence="9">
    <location>
        <begin position="159"/>
        <end position="177"/>
    </location>
</feature>
<comment type="catalytic activity">
    <reaction evidence="1">
        <text>ATP + protein L-histidine = ADP + protein N-phospho-L-histidine.</text>
        <dbReference type="EC" id="2.7.13.3"/>
    </reaction>
</comment>
<dbReference type="GO" id="GO:0000155">
    <property type="term" value="F:phosphorelay sensor kinase activity"/>
    <property type="evidence" value="ECO:0007669"/>
    <property type="project" value="InterPro"/>
</dbReference>
<feature type="transmembrane region" description="Helical" evidence="9">
    <location>
        <begin position="466"/>
        <end position="487"/>
    </location>
</feature>
<name>A0A919R6I0_9ACTN</name>
<feature type="transmembrane region" description="Helical" evidence="9">
    <location>
        <begin position="12"/>
        <end position="45"/>
    </location>
</feature>
<dbReference type="SUPFAM" id="SSF55874">
    <property type="entry name" value="ATPase domain of HSP90 chaperone/DNA topoisomerase II/histidine kinase"/>
    <property type="match status" value="1"/>
</dbReference>
<evidence type="ECO:0000259" key="10">
    <source>
        <dbReference type="SMART" id="SM00387"/>
    </source>
</evidence>
<keyword evidence="6" id="KW-0418">Kinase</keyword>
<sequence>MLLRTSKGFGRSLVLVTLALADALLCALAAVVMVLSFGLGMVFLFPATIRLVRRRTALARRIARSWSGVDIADPYRPPPPPPVPQADGWYREGRSLYRTSLVPSFNRALDWMLKDPATWRDLAWVFGQPILGAAVTAVPVIMVAGSVAGLVATGRPLETAAGVLLAVAGLFLAPHTVRLHGRWTELLLAPTEKARLTNELRRVDQARTIIVDVQAAELRRIERDLHDGAQARLVAIGMTLGAAEELVETDPQAARALIAKARDASATSLIELRRMVRGIHPPVLAERGLGDAVRALALDSPLAVTVSVDLPGRSAAPVESAAYFVVSELLTNASRHSGAASVTIDISHRGPALRITVTDDGQGGADPARGSGLRGIERRLAAFDGVLALHSPRGGPTTATVELPHAFQGHAARRAVPAGWRTKLMGVCFGLCWLPLFPQGLVPIVLKIAGVDERSWFLALYLPEPWQWPTLLGMIALGAGMLAFAVAEQSRWKASESNA</sequence>
<keyword evidence="5" id="KW-0547">Nucleotide-binding</keyword>
<gene>
    <name evidence="11" type="ORF">Sru01_53860</name>
</gene>
<evidence type="ECO:0000313" key="12">
    <source>
        <dbReference type="Proteomes" id="UP000655287"/>
    </source>
</evidence>
<keyword evidence="9" id="KW-1133">Transmembrane helix</keyword>
<dbReference type="Gene3D" id="1.20.5.1930">
    <property type="match status" value="1"/>
</dbReference>
<dbReference type="EMBL" id="BOOU01000073">
    <property type="protein sequence ID" value="GII80404.1"/>
    <property type="molecule type" value="Genomic_DNA"/>
</dbReference>
<feature type="transmembrane region" description="Helical" evidence="9">
    <location>
        <begin position="130"/>
        <end position="153"/>
    </location>
</feature>
<evidence type="ECO:0000256" key="9">
    <source>
        <dbReference type="SAM" id="Phobius"/>
    </source>
</evidence>
<dbReference type="InterPro" id="IPR003594">
    <property type="entry name" value="HATPase_dom"/>
</dbReference>
<evidence type="ECO:0000256" key="4">
    <source>
        <dbReference type="ARBA" id="ARBA00022679"/>
    </source>
</evidence>
<proteinExistence type="predicted"/>
<evidence type="ECO:0000256" key="6">
    <source>
        <dbReference type="ARBA" id="ARBA00022777"/>
    </source>
</evidence>
<keyword evidence="12" id="KW-1185">Reference proteome</keyword>
<dbReference type="Pfam" id="PF07730">
    <property type="entry name" value="HisKA_3"/>
    <property type="match status" value="1"/>
</dbReference>
<dbReference type="SMART" id="SM00387">
    <property type="entry name" value="HATPase_c"/>
    <property type="match status" value="1"/>
</dbReference>
<dbReference type="InterPro" id="IPR025828">
    <property type="entry name" value="Put_sensor_dom"/>
</dbReference>
<evidence type="ECO:0000256" key="2">
    <source>
        <dbReference type="ARBA" id="ARBA00012438"/>
    </source>
</evidence>
<dbReference type="InterPro" id="IPR050482">
    <property type="entry name" value="Sensor_HK_TwoCompSys"/>
</dbReference>
<keyword evidence="9" id="KW-0812">Transmembrane</keyword>
<evidence type="ECO:0000256" key="3">
    <source>
        <dbReference type="ARBA" id="ARBA00022553"/>
    </source>
</evidence>
<dbReference type="CDD" id="cd16917">
    <property type="entry name" value="HATPase_UhpB-NarQ-NarX-like"/>
    <property type="match status" value="1"/>
</dbReference>